<dbReference type="AlphaFoldDB" id="A0A7Y0Q5W6"/>
<keyword evidence="1" id="KW-0472">Membrane</keyword>
<keyword evidence="3" id="KW-1185">Reference proteome</keyword>
<organism evidence="2 3">
    <name type="scientific">Thalassotalea algicola</name>
    <dbReference type="NCBI Taxonomy" id="2716224"/>
    <lineage>
        <taxon>Bacteria</taxon>
        <taxon>Pseudomonadati</taxon>
        <taxon>Pseudomonadota</taxon>
        <taxon>Gammaproteobacteria</taxon>
        <taxon>Alteromonadales</taxon>
        <taxon>Colwelliaceae</taxon>
        <taxon>Thalassotalea</taxon>
    </lineage>
</organism>
<dbReference type="RefSeq" id="WP_169074046.1">
    <property type="nucleotide sequence ID" value="NZ_JABBXH010000001.1"/>
</dbReference>
<dbReference type="EMBL" id="JABBXH010000001">
    <property type="protein sequence ID" value="NMP30768.1"/>
    <property type="molecule type" value="Genomic_DNA"/>
</dbReference>
<protein>
    <submittedName>
        <fullName evidence="2">SHOCT domain-containing protein</fullName>
    </submittedName>
</protein>
<feature type="transmembrane region" description="Helical" evidence="1">
    <location>
        <begin position="12"/>
        <end position="34"/>
    </location>
</feature>
<dbReference type="Proteomes" id="UP000568664">
    <property type="component" value="Unassembled WGS sequence"/>
</dbReference>
<accession>A0A7Y0Q5W6</accession>
<gene>
    <name evidence="2" type="ORF">HII17_04260</name>
</gene>
<sequence length="136" mass="15740">MRINGTSKTKESKYNSTVGLIVSIGMLLFAFMAFDFSEMPAFGKLFIVIWIFVVCAQIYQSYRNSIFSNQSLHHEVTDHNLKVSGFNKQNTSNTTTPDKSHAMRLRQIEQLYREGLLTTEEYESKRQDVLDEDWGK</sequence>
<evidence type="ECO:0000313" key="3">
    <source>
        <dbReference type="Proteomes" id="UP000568664"/>
    </source>
</evidence>
<name>A0A7Y0Q5W6_9GAMM</name>
<evidence type="ECO:0000313" key="2">
    <source>
        <dbReference type="EMBL" id="NMP30768.1"/>
    </source>
</evidence>
<evidence type="ECO:0000256" key="1">
    <source>
        <dbReference type="SAM" id="Phobius"/>
    </source>
</evidence>
<reference evidence="2 3" key="1">
    <citation type="submission" date="2020-04" db="EMBL/GenBank/DDBJ databases">
        <title>Thalassotalea sp. M1531, isolated from the surface of marine red alga.</title>
        <authorList>
            <person name="Pang L."/>
            <person name="Lu D.-C."/>
        </authorList>
    </citation>
    <scope>NUCLEOTIDE SEQUENCE [LARGE SCALE GENOMIC DNA]</scope>
    <source>
        <strain evidence="2 3">M1531</strain>
    </source>
</reference>
<keyword evidence="1" id="KW-1133">Transmembrane helix</keyword>
<feature type="transmembrane region" description="Helical" evidence="1">
    <location>
        <begin position="40"/>
        <end position="59"/>
    </location>
</feature>
<proteinExistence type="predicted"/>
<keyword evidence="1" id="KW-0812">Transmembrane</keyword>
<comment type="caution">
    <text evidence="2">The sequence shown here is derived from an EMBL/GenBank/DDBJ whole genome shotgun (WGS) entry which is preliminary data.</text>
</comment>